<gene>
    <name evidence="2" type="primary">LOC114485799</name>
</gene>
<evidence type="ECO:0000313" key="2">
    <source>
        <dbReference type="RefSeq" id="XP_028343405.1"/>
    </source>
</evidence>
<keyword evidence="1" id="KW-1185">Reference proteome</keyword>
<proteinExistence type="predicted"/>
<protein>
    <submittedName>
        <fullName evidence="2">Uncharacterized protein</fullName>
    </submittedName>
</protein>
<evidence type="ECO:0000313" key="1">
    <source>
        <dbReference type="Proteomes" id="UP000248484"/>
    </source>
</evidence>
<dbReference type="AlphaFoldDB" id="A0A455B3A4"/>
<reference evidence="2" key="1">
    <citation type="submission" date="2025-08" db="UniProtKB">
        <authorList>
            <consortium name="RefSeq"/>
        </authorList>
    </citation>
    <scope>IDENTIFICATION</scope>
    <source>
        <tissue evidence="2">Muscle</tissue>
    </source>
</reference>
<dbReference type="InParanoid" id="A0A455B3A4"/>
<organism evidence="1 2">
    <name type="scientific">Physeter macrocephalus</name>
    <name type="common">Sperm whale</name>
    <name type="synonym">Physeter catodon</name>
    <dbReference type="NCBI Taxonomy" id="9755"/>
    <lineage>
        <taxon>Eukaryota</taxon>
        <taxon>Metazoa</taxon>
        <taxon>Chordata</taxon>
        <taxon>Craniata</taxon>
        <taxon>Vertebrata</taxon>
        <taxon>Euteleostomi</taxon>
        <taxon>Mammalia</taxon>
        <taxon>Eutheria</taxon>
        <taxon>Laurasiatheria</taxon>
        <taxon>Artiodactyla</taxon>
        <taxon>Whippomorpha</taxon>
        <taxon>Cetacea</taxon>
        <taxon>Odontoceti</taxon>
        <taxon>Physeteridae</taxon>
        <taxon>Physeter</taxon>
    </lineage>
</organism>
<sequence>MSMLTNTKLYIRRTAYQAYVETPRTLNCIYGRTSLVSRATRPHENLDYHFGGRLHRNDSVFCQKCLQSRGAQLWLEARKYYVILLPEATLLPKVLDFLASRRDHTRKFSTYAYDAAAAVGAGHGPAWARGSLLLRRTAETEASSTVYLPYPHKMETEDATNVKYFPRAFTAPTPPCPSLVTAEDVCLYATLKQALPTCSSSHRKNSCRRGDLLQAVPDLREVNNCEADAGGAATGLRNQAKKKQKKQHFCCGLCDD</sequence>
<dbReference type="Proteomes" id="UP000248484">
    <property type="component" value="Unplaced"/>
</dbReference>
<dbReference type="GeneID" id="114485799"/>
<accession>A0A455B3A4</accession>
<dbReference type="KEGG" id="pcad:114485799"/>
<name>A0A455B3A4_PHYMC</name>
<dbReference type="RefSeq" id="XP_028343405.1">
    <property type="nucleotide sequence ID" value="XM_028487604.1"/>
</dbReference>